<dbReference type="InterPro" id="IPR036465">
    <property type="entry name" value="vWFA_dom_sf"/>
</dbReference>
<dbReference type="PANTHER" id="PTHR39338:SF6">
    <property type="entry name" value="BLL5662 PROTEIN"/>
    <property type="match status" value="1"/>
</dbReference>
<dbReference type="Proteomes" id="UP000249590">
    <property type="component" value="Unassembled WGS sequence"/>
</dbReference>
<dbReference type="InterPro" id="IPR011195">
    <property type="entry name" value="UCP010256"/>
</dbReference>
<reference evidence="3 4" key="1">
    <citation type="submission" date="2018-05" db="EMBL/GenBank/DDBJ databases">
        <title>Acuticoccus sediminis sp. nov., isolated from deep-sea sediment of Indian Ocean.</title>
        <authorList>
            <person name="Liu X."/>
            <person name="Lai Q."/>
            <person name="Du Y."/>
            <person name="Sun F."/>
            <person name="Zhang X."/>
            <person name="Wang S."/>
            <person name="Shao Z."/>
        </authorList>
    </citation>
    <scope>NUCLEOTIDE SEQUENCE [LARGE SCALE GENOMIC DNA]</scope>
    <source>
        <strain evidence="3 4">PTG4-2</strain>
    </source>
</reference>
<dbReference type="AlphaFoldDB" id="A0A8B2NPN6"/>
<dbReference type="SUPFAM" id="SSF53300">
    <property type="entry name" value="vWA-like"/>
    <property type="match status" value="1"/>
</dbReference>
<accession>A0A8B2NPN6</accession>
<feature type="domain" description="VWFA" evidence="2">
    <location>
        <begin position="237"/>
        <end position="400"/>
    </location>
</feature>
<dbReference type="Gene3D" id="3.40.50.410">
    <property type="entry name" value="von Willebrand factor, type A domain"/>
    <property type="match status" value="1"/>
</dbReference>
<name>A0A8B2NPN6_9HYPH</name>
<evidence type="ECO:0000259" key="2">
    <source>
        <dbReference type="SMART" id="SM00327"/>
    </source>
</evidence>
<dbReference type="SMART" id="SM00327">
    <property type="entry name" value="VWA"/>
    <property type="match status" value="1"/>
</dbReference>
<proteinExistence type="predicted"/>
<dbReference type="PIRSF" id="PIRSF010256">
    <property type="entry name" value="CoxE_vWa"/>
    <property type="match status" value="1"/>
</dbReference>
<dbReference type="InterPro" id="IPR008912">
    <property type="entry name" value="Uncharacterised_CoxE"/>
</dbReference>
<keyword evidence="4" id="KW-1185">Reference proteome</keyword>
<feature type="region of interest" description="Disordered" evidence="1">
    <location>
        <begin position="1"/>
        <end position="29"/>
    </location>
</feature>
<dbReference type="OrthoDB" id="9790469at2"/>
<dbReference type="EMBL" id="QHHQ01000004">
    <property type="protein sequence ID" value="RAI00229.1"/>
    <property type="molecule type" value="Genomic_DNA"/>
</dbReference>
<evidence type="ECO:0000256" key="1">
    <source>
        <dbReference type="SAM" id="MobiDB-lite"/>
    </source>
</evidence>
<evidence type="ECO:0000313" key="4">
    <source>
        <dbReference type="Proteomes" id="UP000249590"/>
    </source>
</evidence>
<sequence>MTSASLSPRPVDDTVPSGTAVPADPSADPTGRLAENIAVFARVLRDSGLPVGPAHAVDAVRAVEAAGIGSRTDVYAALQAVFVHKRDEIAVFDAAFDAFFRGRNLLDKMMELLSPVVDERKSPEKPRAGAARVSEALKPPQRNDRPMPPQEVEVDARLTSSDREILRKKDFAQMTAVELDEARRALTRLAFDADRVVTRRRVAAPRGRFDARRSMRSAMRTGGELITPRLSARAVKPPPIVALCDISGSMADYSRIMLHFLHALGERRRVSTFLFGTRLTNVTRALTRRDPDEALTLCSDQVADWSGGTRIGEALERFNRDWSRRVLSGGPIVLLVTDGLERDGDLDRLAQEADRLRRSCRQLVFLNPLLRYDGFEPRAQGIRTLLPHVDAMRPIHSVESVAELAAVLTARR</sequence>
<organism evidence="3 4">
    <name type="scientific">Acuticoccus sediminis</name>
    <dbReference type="NCBI Taxonomy" id="2184697"/>
    <lineage>
        <taxon>Bacteria</taxon>
        <taxon>Pseudomonadati</taxon>
        <taxon>Pseudomonadota</taxon>
        <taxon>Alphaproteobacteria</taxon>
        <taxon>Hyphomicrobiales</taxon>
        <taxon>Amorphaceae</taxon>
        <taxon>Acuticoccus</taxon>
    </lineage>
</organism>
<dbReference type="PANTHER" id="PTHR39338">
    <property type="entry name" value="BLL5662 PROTEIN-RELATED"/>
    <property type="match status" value="1"/>
</dbReference>
<evidence type="ECO:0000313" key="3">
    <source>
        <dbReference type="EMBL" id="RAI00229.1"/>
    </source>
</evidence>
<feature type="region of interest" description="Disordered" evidence="1">
    <location>
        <begin position="119"/>
        <end position="150"/>
    </location>
</feature>
<comment type="caution">
    <text evidence="3">The sequence shown here is derived from an EMBL/GenBank/DDBJ whole genome shotgun (WGS) entry which is preliminary data.</text>
</comment>
<gene>
    <name evidence="3" type="ORF">DLJ53_21220</name>
</gene>
<dbReference type="CDD" id="cd00198">
    <property type="entry name" value="vWFA"/>
    <property type="match status" value="1"/>
</dbReference>
<dbReference type="Pfam" id="PF05762">
    <property type="entry name" value="VWA_CoxE"/>
    <property type="match status" value="1"/>
</dbReference>
<dbReference type="InterPro" id="IPR002035">
    <property type="entry name" value="VWF_A"/>
</dbReference>
<protein>
    <submittedName>
        <fullName evidence="3">VWA domain-containing protein</fullName>
    </submittedName>
</protein>
<dbReference type="RefSeq" id="WP_111348920.1">
    <property type="nucleotide sequence ID" value="NZ_QHHQ01000004.1"/>
</dbReference>